<evidence type="ECO:0000313" key="3">
    <source>
        <dbReference type="EMBL" id="QIM17149.1"/>
    </source>
</evidence>
<feature type="region of interest" description="Disordered" evidence="1">
    <location>
        <begin position="197"/>
        <end position="217"/>
    </location>
</feature>
<name>A0A6G8FLI1_9MICO</name>
<reference evidence="3 4" key="1">
    <citation type="submission" date="2020-03" db="EMBL/GenBank/DDBJ databases">
        <title>Leucobacter sp. nov., isolated from beetles.</title>
        <authorList>
            <person name="Hyun D.-W."/>
            <person name="Bae J.-W."/>
        </authorList>
    </citation>
    <scope>NUCLEOTIDE SEQUENCE [LARGE SCALE GENOMIC DNA]</scope>
    <source>
        <strain evidence="3 4">HDW9B</strain>
    </source>
</reference>
<evidence type="ECO:0000259" key="2">
    <source>
        <dbReference type="Pfam" id="PF10137"/>
    </source>
</evidence>
<dbReference type="EMBL" id="CP049934">
    <property type="protein sequence ID" value="QIM17149.1"/>
    <property type="molecule type" value="Genomic_DNA"/>
</dbReference>
<dbReference type="GO" id="GO:0050135">
    <property type="term" value="F:NADP+ nucleosidase activity"/>
    <property type="evidence" value="ECO:0007669"/>
    <property type="project" value="InterPro"/>
</dbReference>
<dbReference type="Pfam" id="PF10137">
    <property type="entry name" value="CAP12-PCTIR_TIR"/>
    <property type="match status" value="1"/>
</dbReference>
<gene>
    <name evidence="3" type="ORF">G7067_13210</name>
</gene>
<protein>
    <submittedName>
        <fullName evidence="3">Nucleotide-binding protein</fullName>
    </submittedName>
</protein>
<evidence type="ECO:0000256" key="1">
    <source>
        <dbReference type="SAM" id="MobiDB-lite"/>
    </source>
</evidence>
<evidence type="ECO:0000313" key="4">
    <source>
        <dbReference type="Proteomes" id="UP000501387"/>
    </source>
</evidence>
<proteinExistence type="predicted"/>
<feature type="domain" description="CD-NTase-associated protein 12/Pycsar effector protein TIR" evidence="2">
    <location>
        <begin position="9"/>
        <end position="125"/>
    </location>
</feature>
<organism evidence="3 4">
    <name type="scientific">Leucobacter insecticola</name>
    <dbReference type="NCBI Taxonomy" id="2714934"/>
    <lineage>
        <taxon>Bacteria</taxon>
        <taxon>Bacillati</taxon>
        <taxon>Actinomycetota</taxon>
        <taxon>Actinomycetes</taxon>
        <taxon>Micrococcales</taxon>
        <taxon>Microbacteriaceae</taxon>
        <taxon>Leucobacter</taxon>
    </lineage>
</organism>
<dbReference type="AlphaFoldDB" id="A0A6G8FLI1"/>
<accession>A0A6G8FLI1</accession>
<sequence>MTKASSPVRLFIGSSAEGREIARNLQEELGNACQVERWDQGVFEPSGYTLDSLLDLAKRVDFAVLIATPDDTTVSRGVEMPAARDNIILEFGLFAGALGRDRVYLLATDQLKLPTDVLGLTRLPYHSREDGNYRAAVNGAALQIEQRISALGPFQFTARSKVSAVANNGLDQELAILCANAVAQGWTVKTNSPTTLRLRSPKGKAHTFSKGSPNSTREALRKFASELSSGGLRVNNSIRRPVVESPFSTT</sequence>
<dbReference type="Proteomes" id="UP000501387">
    <property type="component" value="Chromosome"/>
</dbReference>
<dbReference type="RefSeq" id="WP_166325271.1">
    <property type="nucleotide sequence ID" value="NZ_CP049934.1"/>
</dbReference>
<dbReference type="KEGG" id="lins:G7067_13210"/>
<keyword evidence="4" id="KW-1185">Reference proteome</keyword>
<dbReference type="InterPro" id="IPR019302">
    <property type="entry name" value="CAP12/PCTIR_TIR_dom"/>
</dbReference>